<keyword evidence="3" id="KW-1185">Reference proteome</keyword>
<reference evidence="2 3" key="1">
    <citation type="submission" date="2014-06" db="EMBL/GenBank/DDBJ databases">
        <title>Evolutionary Origins and Diversification of the Mycorrhizal Mutualists.</title>
        <authorList>
            <consortium name="DOE Joint Genome Institute"/>
            <consortium name="Mycorrhizal Genomics Consortium"/>
            <person name="Kohler A."/>
            <person name="Kuo A."/>
            <person name="Nagy L.G."/>
            <person name="Floudas D."/>
            <person name="Copeland A."/>
            <person name="Barry K.W."/>
            <person name="Cichocki N."/>
            <person name="Veneault-Fourrey C."/>
            <person name="LaButti K."/>
            <person name="Lindquist E.A."/>
            <person name="Lipzen A."/>
            <person name="Lundell T."/>
            <person name="Morin E."/>
            <person name="Murat C."/>
            <person name="Riley R."/>
            <person name="Ohm R."/>
            <person name="Sun H."/>
            <person name="Tunlid A."/>
            <person name="Henrissat B."/>
            <person name="Grigoriev I.V."/>
            <person name="Hibbett D.S."/>
            <person name="Martin F."/>
        </authorList>
    </citation>
    <scope>NUCLEOTIDE SEQUENCE [LARGE SCALE GENOMIC DNA]</scope>
    <source>
        <strain evidence="2 3">SS14</strain>
    </source>
</reference>
<dbReference type="SUPFAM" id="SSF53474">
    <property type="entry name" value="alpha/beta-Hydrolases"/>
    <property type="match status" value="1"/>
</dbReference>
<dbReference type="InterPro" id="IPR029058">
    <property type="entry name" value="AB_hydrolase_fold"/>
</dbReference>
<feature type="domain" description="Carboxylesterase type B" evidence="1">
    <location>
        <begin position="12"/>
        <end position="77"/>
    </location>
</feature>
<dbReference type="Proteomes" id="UP000054279">
    <property type="component" value="Unassembled WGS sequence"/>
</dbReference>
<gene>
    <name evidence="2" type="ORF">M422DRAFT_122040</name>
</gene>
<dbReference type="HOGENOM" id="CLU_2504082_0_0_1"/>
<protein>
    <recommendedName>
        <fullName evidence="1">Carboxylesterase type B domain-containing protein</fullName>
    </recommendedName>
</protein>
<evidence type="ECO:0000259" key="1">
    <source>
        <dbReference type="Pfam" id="PF00135"/>
    </source>
</evidence>
<dbReference type="InterPro" id="IPR002018">
    <property type="entry name" value="CarbesteraseB"/>
</dbReference>
<dbReference type="AlphaFoldDB" id="A0A0C9UGW2"/>
<evidence type="ECO:0000313" key="2">
    <source>
        <dbReference type="EMBL" id="KIJ28222.1"/>
    </source>
</evidence>
<name>A0A0C9UGW2_SPHS4</name>
<dbReference type="Pfam" id="PF00135">
    <property type="entry name" value="COesterase"/>
    <property type="match status" value="1"/>
</dbReference>
<dbReference type="Gene3D" id="3.40.50.1820">
    <property type="entry name" value="alpha/beta hydrolase"/>
    <property type="match status" value="1"/>
</dbReference>
<dbReference type="OrthoDB" id="408631at2759"/>
<dbReference type="EMBL" id="KN837312">
    <property type="protein sequence ID" value="KIJ28222.1"/>
    <property type="molecule type" value="Genomic_DNA"/>
</dbReference>
<organism evidence="2 3">
    <name type="scientific">Sphaerobolus stellatus (strain SS14)</name>
    <dbReference type="NCBI Taxonomy" id="990650"/>
    <lineage>
        <taxon>Eukaryota</taxon>
        <taxon>Fungi</taxon>
        <taxon>Dikarya</taxon>
        <taxon>Basidiomycota</taxon>
        <taxon>Agaricomycotina</taxon>
        <taxon>Agaricomycetes</taxon>
        <taxon>Phallomycetidae</taxon>
        <taxon>Geastrales</taxon>
        <taxon>Sphaerobolaceae</taxon>
        <taxon>Sphaerobolus</taxon>
    </lineage>
</organism>
<accession>A0A0C9UGW2</accession>
<evidence type="ECO:0000313" key="3">
    <source>
        <dbReference type="Proteomes" id="UP000054279"/>
    </source>
</evidence>
<feature type="non-terminal residue" evidence="2">
    <location>
        <position position="1"/>
    </location>
</feature>
<feature type="non-terminal residue" evidence="2">
    <location>
        <position position="86"/>
    </location>
</feature>
<proteinExistence type="predicted"/>
<sequence>EISFVYGQVQNQSTAALNLSTIMIHYWVSFANNLDPNDGKGSARPSWPQYTLNNRVILQLKGANTTVIPDNYRDKQIKLINSNPLL</sequence>